<dbReference type="OrthoDB" id="5192631at2"/>
<dbReference type="EMBL" id="FMUH01000001">
    <property type="protein sequence ID" value="SCX41172.1"/>
    <property type="molecule type" value="Genomic_DNA"/>
</dbReference>
<reference evidence="3" key="1">
    <citation type="submission" date="2016-10" db="EMBL/GenBank/DDBJ databases">
        <authorList>
            <person name="Varghese N."/>
            <person name="Submissions S."/>
        </authorList>
    </citation>
    <scope>NUCLEOTIDE SEQUENCE [LARGE SCALE GENOMIC DNA]</scope>
    <source>
        <strain evidence="3">DSM 45722</strain>
    </source>
</reference>
<proteinExistence type="predicted"/>
<sequence length="169" mass="18749">MSATPETVTDYRQSLVLHLRLQEVPADRIGEIVAEVESHVAETGEDPAEAFGSPRDYARSLTDEHRKPPRWWTVTTLVLAAAAGWLIGQGAFAVLLDEPWLGRSGWLWLATGVAVGIPPAYMVGRRSREVLDPRTGRPLVRTPRWAAFTFYLIPVAIVLVGWLAILVIR</sequence>
<name>A0A1G4XIY8_9ACTN</name>
<dbReference type="STRING" id="1960309.SAMN03159343_1106"/>
<dbReference type="AlphaFoldDB" id="A0A1G4XIY8"/>
<evidence type="ECO:0000256" key="1">
    <source>
        <dbReference type="SAM" id="Phobius"/>
    </source>
</evidence>
<feature type="transmembrane region" description="Helical" evidence="1">
    <location>
        <begin position="145"/>
        <end position="168"/>
    </location>
</feature>
<keyword evidence="3" id="KW-1185">Reference proteome</keyword>
<dbReference type="Proteomes" id="UP000198981">
    <property type="component" value="Unassembled WGS sequence"/>
</dbReference>
<keyword evidence="1" id="KW-0812">Transmembrane</keyword>
<keyword evidence="1" id="KW-0472">Membrane</keyword>
<evidence type="ECO:0000313" key="3">
    <source>
        <dbReference type="Proteomes" id="UP000198981"/>
    </source>
</evidence>
<gene>
    <name evidence="2" type="ORF">SAMN03159343_1106</name>
</gene>
<dbReference type="Pfam" id="PF22564">
    <property type="entry name" value="HAAS"/>
    <property type="match status" value="1"/>
</dbReference>
<accession>A0A1G4XIY8</accession>
<protein>
    <submittedName>
        <fullName evidence="2">Uncharacterized protein</fullName>
    </submittedName>
</protein>
<evidence type="ECO:0000313" key="2">
    <source>
        <dbReference type="EMBL" id="SCX41172.1"/>
    </source>
</evidence>
<organism evidence="2 3">
    <name type="scientific">Klenkia marina</name>
    <dbReference type="NCBI Taxonomy" id="1960309"/>
    <lineage>
        <taxon>Bacteria</taxon>
        <taxon>Bacillati</taxon>
        <taxon>Actinomycetota</taxon>
        <taxon>Actinomycetes</taxon>
        <taxon>Geodermatophilales</taxon>
        <taxon>Geodermatophilaceae</taxon>
        <taxon>Klenkia</taxon>
    </lineage>
</organism>
<feature type="transmembrane region" description="Helical" evidence="1">
    <location>
        <begin position="71"/>
        <end position="94"/>
    </location>
</feature>
<feature type="transmembrane region" description="Helical" evidence="1">
    <location>
        <begin position="106"/>
        <end position="124"/>
    </location>
</feature>
<keyword evidence="1" id="KW-1133">Transmembrane helix</keyword>
<dbReference type="RefSeq" id="WP_092800382.1">
    <property type="nucleotide sequence ID" value="NZ_FMUH01000001.1"/>
</dbReference>